<dbReference type="AlphaFoldDB" id="A0A4P9WG44"/>
<feature type="region of interest" description="Disordered" evidence="1">
    <location>
        <begin position="1"/>
        <end position="24"/>
    </location>
</feature>
<dbReference type="Proteomes" id="UP000269721">
    <property type="component" value="Unassembled WGS sequence"/>
</dbReference>
<proteinExistence type="predicted"/>
<sequence length="644" mass="67632">MPYSTPPHSPQTATSAKDSSPPTTAPIISLLPLPTTDTILHGHPGLTPLAARGLLRLQAPLKRSLTISSLRILVTATLWTSFSDRPDVVDGSRRERVYINECCELLRGEVVPQAAVVEIPWDIEILPGEEGGELGVGVGPSPWLFPPSANVVGRSAYSGQPYEAHMVYKVTAELLETPSPFSLWAPTPRRCTADLHPYRVFDPRLLPGLLHPDVRRWRSAPGATPVEYDVEVGAIVMGPGDPLRFAYRIVVASDAARRGVRLKRISLALREHHLVGEQRCVAPGSGGVVLGQRVKGTVDLVRYESMEQLPVAEEGTFELAELRAPEGKRPGVRSATTLPRPGTRGGGGDGLYAESETTLRLPGVGGFAPTTPKIATLPPAPPTGTPIPAFMEVRHSLQVTIEFVGADKLVMESGCILASIGRADAGALLEMDPELVPPLDYDKIVGGDVWVPVYEAKDPMAEAFEALSEEERMVVAVAVAAAVGEGAGVDDDGVGVGSASGDDSGPRVVAPEHEPPLSTDDAADLPSTIPDATLPEPSPPPPSLPTDPPPLPPPTSAPAPATPTTRPPPYTTSAPPAGPDPPNPAADSPSFVPSSPRSSSSHAPSFSESPLSTPPDSPPPSLTPSSPELVRSPNSEEFVDAPEA</sequence>
<keyword evidence="3" id="KW-1185">Reference proteome</keyword>
<feature type="compositionally biased region" description="Low complexity" evidence="1">
    <location>
        <begin position="585"/>
        <end position="611"/>
    </location>
</feature>
<feature type="region of interest" description="Disordered" evidence="1">
    <location>
        <begin position="326"/>
        <end position="350"/>
    </location>
</feature>
<evidence type="ECO:0000313" key="3">
    <source>
        <dbReference type="Proteomes" id="UP000269721"/>
    </source>
</evidence>
<feature type="compositionally biased region" description="Pro residues" evidence="1">
    <location>
        <begin position="536"/>
        <end position="584"/>
    </location>
</feature>
<dbReference type="EMBL" id="KZ995614">
    <property type="protein sequence ID" value="RKO90318.1"/>
    <property type="molecule type" value="Genomic_DNA"/>
</dbReference>
<protein>
    <submittedName>
        <fullName evidence="2">Uncharacterized protein</fullName>
    </submittedName>
</protein>
<evidence type="ECO:0000256" key="1">
    <source>
        <dbReference type="SAM" id="MobiDB-lite"/>
    </source>
</evidence>
<accession>A0A4P9WG44</accession>
<organism evidence="2 3">
    <name type="scientific">Blyttiomyces helicus</name>
    <dbReference type="NCBI Taxonomy" id="388810"/>
    <lineage>
        <taxon>Eukaryota</taxon>
        <taxon>Fungi</taxon>
        <taxon>Fungi incertae sedis</taxon>
        <taxon>Chytridiomycota</taxon>
        <taxon>Chytridiomycota incertae sedis</taxon>
        <taxon>Chytridiomycetes</taxon>
        <taxon>Chytridiomycetes incertae sedis</taxon>
        <taxon>Blyttiomyces</taxon>
    </lineage>
</organism>
<feature type="compositionally biased region" description="Polar residues" evidence="1">
    <location>
        <begin position="10"/>
        <end position="22"/>
    </location>
</feature>
<reference evidence="3" key="1">
    <citation type="journal article" date="2018" name="Nat. Microbiol.">
        <title>Leveraging single-cell genomics to expand the fungal tree of life.</title>
        <authorList>
            <person name="Ahrendt S.R."/>
            <person name="Quandt C.A."/>
            <person name="Ciobanu D."/>
            <person name="Clum A."/>
            <person name="Salamov A."/>
            <person name="Andreopoulos B."/>
            <person name="Cheng J.F."/>
            <person name="Woyke T."/>
            <person name="Pelin A."/>
            <person name="Henrissat B."/>
            <person name="Reynolds N.K."/>
            <person name="Benny G.L."/>
            <person name="Smith M.E."/>
            <person name="James T.Y."/>
            <person name="Grigoriev I.V."/>
        </authorList>
    </citation>
    <scope>NUCLEOTIDE SEQUENCE [LARGE SCALE GENOMIC DNA]</scope>
</reference>
<feature type="compositionally biased region" description="Pro residues" evidence="1">
    <location>
        <begin position="612"/>
        <end position="622"/>
    </location>
</feature>
<feature type="region of interest" description="Disordered" evidence="1">
    <location>
        <begin position="487"/>
        <end position="644"/>
    </location>
</feature>
<evidence type="ECO:0000313" key="2">
    <source>
        <dbReference type="EMBL" id="RKO90318.1"/>
    </source>
</evidence>
<gene>
    <name evidence="2" type="ORF">BDK51DRAFT_38282</name>
</gene>
<name>A0A4P9WG44_9FUNG</name>
<dbReference type="OrthoDB" id="2111746at2759"/>
<dbReference type="PANTHER" id="PTHR45725">
    <property type="entry name" value="FORMIN HOMOLOGY 2 FAMILY MEMBER"/>
    <property type="match status" value="1"/>
</dbReference>
<dbReference type="InterPro" id="IPR051425">
    <property type="entry name" value="Formin_Homology"/>
</dbReference>